<evidence type="ECO:0000313" key="4">
    <source>
        <dbReference type="Proteomes" id="UP000321440"/>
    </source>
</evidence>
<dbReference type="EMBL" id="BJYA01000002">
    <property type="protein sequence ID" value="GEN44945.1"/>
    <property type="molecule type" value="Genomic_DNA"/>
</dbReference>
<name>A0A511W1H1_9BACI</name>
<gene>
    <name evidence="3" type="ORF">AHA02nite_07210</name>
</gene>
<feature type="domain" description="Flagellar Assembly Protein A N-terminal region" evidence="2">
    <location>
        <begin position="7"/>
        <end position="193"/>
    </location>
</feature>
<dbReference type="InterPro" id="IPR046865">
    <property type="entry name" value="FapA_b_solenoid"/>
</dbReference>
<reference evidence="3 4" key="1">
    <citation type="submission" date="2019-07" db="EMBL/GenBank/DDBJ databases">
        <title>Whole genome shotgun sequence of Alkalibacillus haloalkaliphilus NBRC 103110.</title>
        <authorList>
            <person name="Hosoyama A."/>
            <person name="Uohara A."/>
            <person name="Ohji S."/>
            <person name="Ichikawa N."/>
        </authorList>
    </citation>
    <scope>NUCLEOTIDE SEQUENCE [LARGE SCALE GENOMIC DNA]</scope>
    <source>
        <strain evidence="3 4">NBRC 103110</strain>
    </source>
</reference>
<dbReference type="OrthoDB" id="9816426at2"/>
<dbReference type="Pfam" id="PF03961">
    <property type="entry name" value="FapA"/>
    <property type="match status" value="1"/>
</dbReference>
<evidence type="ECO:0000256" key="1">
    <source>
        <dbReference type="SAM" id="Coils"/>
    </source>
</evidence>
<accession>A0A511W1H1</accession>
<dbReference type="Pfam" id="PF20250">
    <property type="entry name" value="FapA_N"/>
    <property type="match status" value="1"/>
</dbReference>
<sequence length="477" mass="53481">MDLSQLIDVKVNDNRMNALIEFNNSYFSNVELDEEFSIAELITPSNIINFLHKNEIVYGIDEEAIHQFCEDILNSEGENLDSSQIEVARGIEAENGEDGYIDYHVNLNSKVDVDGETHKIDFKEMMQIPIVETDEPLLTFVAPTKGEPGINVYNKKVEAKPGKVVTIKAGENTKHTEKDQTIYATDSGQVTLTEKEIKVLPVYEVNKDLDLTIGNIEFNGSIVIKGDVPEGFSLNARGDITVKGIVEGAYLEAGGSVFIEEGVSSQGKGKIRATLDIKAGNINQGNLEAGRSIYVNQSILHSEVIAREFVSCYKGHIIGGSISSGQLIEANDIGNRMSSKTVLYLGENKKVVEKKSYIEERMKELVEQLKKLKTIGSKMEQLQELRELSSKERITLLRQKRSYEKAKLELSELNDEYSIYTQNDMNYNEENLPNVTVHGIIYPNVEVKYSKYAKVFNQEASKVSIVYENHDFSINPL</sequence>
<dbReference type="AlphaFoldDB" id="A0A511W1H1"/>
<keyword evidence="4" id="KW-1185">Reference proteome</keyword>
<protein>
    <recommendedName>
        <fullName evidence="2">Flagellar Assembly Protein A N-terminal region domain-containing protein</fullName>
    </recommendedName>
</protein>
<dbReference type="PANTHER" id="PTHR38032">
    <property type="entry name" value="POLYMERASE-RELATED"/>
    <property type="match status" value="1"/>
</dbReference>
<evidence type="ECO:0000313" key="3">
    <source>
        <dbReference type="EMBL" id="GEN44945.1"/>
    </source>
</evidence>
<organism evidence="3 4">
    <name type="scientific">Alkalibacillus haloalkaliphilus</name>
    <dbReference type="NCBI Taxonomy" id="94136"/>
    <lineage>
        <taxon>Bacteria</taxon>
        <taxon>Bacillati</taxon>
        <taxon>Bacillota</taxon>
        <taxon>Bacilli</taxon>
        <taxon>Bacillales</taxon>
        <taxon>Bacillaceae</taxon>
        <taxon>Alkalibacillus</taxon>
    </lineage>
</organism>
<dbReference type="InterPro" id="IPR005646">
    <property type="entry name" value="FapA"/>
</dbReference>
<dbReference type="InterPro" id="IPR046866">
    <property type="entry name" value="FapA_N"/>
</dbReference>
<evidence type="ECO:0000259" key="2">
    <source>
        <dbReference type="Pfam" id="PF20250"/>
    </source>
</evidence>
<feature type="coiled-coil region" evidence="1">
    <location>
        <begin position="355"/>
        <end position="423"/>
    </location>
</feature>
<comment type="caution">
    <text evidence="3">The sequence shown here is derived from an EMBL/GenBank/DDBJ whole genome shotgun (WGS) entry which is preliminary data.</text>
</comment>
<dbReference type="RefSeq" id="WP_146814467.1">
    <property type="nucleotide sequence ID" value="NZ_BJYA01000002.1"/>
</dbReference>
<dbReference type="PANTHER" id="PTHR38032:SF1">
    <property type="entry name" value="RNA-BINDING PROTEIN KHPB N-TERMINAL DOMAIN-CONTAINING PROTEIN"/>
    <property type="match status" value="1"/>
</dbReference>
<dbReference type="Proteomes" id="UP000321440">
    <property type="component" value="Unassembled WGS sequence"/>
</dbReference>
<proteinExistence type="predicted"/>
<keyword evidence="1" id="KW-0175">Coiled coil</keyword>